<gene>
    <name evidence="1" type="ORF">NC661_11690</name>
</gene>
<accession>A0A9X3WLH8</accession>
<evidence type="ECO:0000313" key="2">
    <source>
        <dbReference type="Proteomes" id="UP001145072"/>
    </source>
</evidence>
<protein>
    <submittedName>
        <fullName evidence="1">Uncharacterized protein</fullName>
    </submittedName>
</protein>
<name>A0A9X3WLH8_9BACI</name>
<evidence type="ECO:0000313" key="1">
    <source>
        <dbReference type="EMBL" id="MDC3421033.1"/>
    </source>
</evidence>
<proteinExistence type="predicted"/>
<sequence>MKKKARIILTFLLVMIIIPPLLNHYKIHEKSIGNAVVTNKHSEKENFWLEIGEVEIKVANRNTWKIIEEDEPYFIRYEWYGNKDPVLIEILPASFNVNELEGQH</sequence>
<organism evidence="1 2">
    <name type="scientific">Aquibacillus koreensis</name>
    <dbReference type="NCBI Taxonomy" id="279446"/>
    <lineage>
        <taxon>Bacteria</taxon>
        <taxon>Bacillati</taxon>
        <taxon>Bacillota</taxon>
        <taxon>Bacilli</taxon>
        <taxon>Bacillales</taxon>
        <taxon>Bacillaceae</taxon>
        <taxon>Aquibacillus</taxon>
    </lineage>
</organism>
<dbReference type="Proteomes" id="UP001145072">
    <property type="component" value="Unassembled WGS sequence"/>
</dbReference>
<dbReference type="AlphaFoldDB" id="A0A9X3WLH8"/>
<reference evidence="1" key="1">
    <citation type="submission" date="2022-06" db="EMBL/GenBank/DDBJ databases">
        <title>Aquibacillus sp. a new bacterium isolated from soil saline samples.</title>
        <authorList>
            <person name="Galisteo C."/>
            <person name="De La Haba R."/>
            <person name="Sanchez-Porro C."/>
            <person name="Ventosa A."/>
        </authorList>
    </citation>
    <scope>NUCLEOTIDE SEQUENCE</scope>
    <source>
        <strain evidence="1">JCM 12387</strain>
    </source>
</reference>
<dbReference type="EMBL" id="JAMQJZ010000008">
    <property type="protein sequence ID" value="MDC3421033.1"/>
    <property type="molecule type" value="Genomic_DNA"/>
</dbReference>
<dbReference type="RefSeq" id="WP_259867610.1">
    <property type="nucleotide sequence ID" value="NZ_JAOALK010000018.1"/>
</dbReference>
<keyword evidence="2" id="KW-1185">Reference proteome</keyword>
<comment type="caution">
    <text evidence="1">The sequence shown here is derived from an EMBL/GenBank/DDBJ whole genome shotgun (WGS) entry which is preliminary data.</text>
</comment>